<dbReference type="Proteomes" id="UP001145069">
    <property type="component" value="Unassembled WGS sequence"/>
</dbReference>
<dbReference type="InterPro" id="IPR022258">
    <property type="entry name" value="Flagellar_operon_YvyF"/>
</dbReference>
<evidence type="ECO:0000313" key="3">
    <source>
        <dbReference type="Proteomes" id="UP001145069"/>
    </source>
</evidence>
<name>A0A9X4AFK7_9BACI</name>
<organism evidence="2 3">
    <name type="scientific">Aquibacillus salsiterrae</name>
    <dbReference type="NCBI Taxonomy" id="2950439"/>
    <lineage>
        <taxon>Bacteria</taxon>
        <taxon>Bacillati</taxon>
        <taxon>Bacillota</taxon>
        <taxon>Bacilli</taxon>
        <taxon>Bacillales</taxon>
        <taxon>Bacillaceae</taxon>
        <taxon>Aquibacillus</taxon>
    </lineage>
</organism>
<protein>
    <recommendedName>
        <fullName evidence="4">Flagellar protein</fullName>
    </recommendedName>
</protein>
<keyword evidence="3" id="KW-1185">Reference proteome</keyword>
<comment type="caution">
    <text evidence="2">The sequence shown here is derived from an EMBL/GenBank/DDBJ whole genome shotgun (WGS) entry which is preliminary data.</text>
</comment>
<dbReference type="NCBIfam" id="TIGR03826">
    <property type="entry name" value="YvyF"/>
    <property type="match status" value="1"/>
</dbReference>
<dbReference type="AlphaFoldDB" id="A0A9X4AFK7"/>
<evidence type="ECO:0008006" key="4">
    <source>
        <dbReference type="Google" id="ProtNLM"/>
    </source>
</evidence>
<accession>A0A9X4AFK7</accession>
<sequence>MVGELSNCSVCDSLFVKTNRDSCPACIKKEDQAFQTIYDYMKIRKNRTATISQIVKETGVEEDLIIKFVREKRLRPSEFPNLTYGCERCGSPINNGRLCQPCSDELLKDIKTQEAIDQIPENNKAQQTSKAKTYFSIRKENH</sequence>
<gene>
    <name evidence="2" type="ORF">NC799_04240</name>
</gene>
<dbReference type="RefSeq" id="WP_272445105.1">
    <property type="nucleotide sequence ID" value="NZ_JAMQKC010000002.1"/>
</dbReference>
<proteinExistence type="predicted"/>
<evidence type="ECO:0000256" key="1">
    <source>
        <dbReference type="SAM" id="MobiDB-lite"/>
    </source>
</evidence>
<evidence type="ECO:0000313" key="2">
    <source>
        <dbReference type="EMBL" id="MDC3416123.1"/>
    </source>
</evidence>
<feature type="region of interest" description="Disordered" evidence="1">
    <location>
        <begin position="119"/>
        <end position="142"/>
    </location>
</feature>
<reference evidence="2" key="1">
    <citation type="submission" date="2022-06" db="EMBL/GenBank/DDBJ databases">
        <title>Aquibacillus sp. a new bacterium isolated from soil saline samples.</title>
        <authorList>
            <person name="Galisteo C."/>
            <person name="De La Haba R."/>
            <person name="Sanchez-Porro C."/>
            <person name="Ventosa A."/>
        </authorList>
    </citation>
    <scope>NUCLEOTIDE SEQUENCE</scope>
    <source>
        <strain evidence="2">3ASR75-54</strain>
    </source>
</reference>
<dbReference type="EMBL" id="JAMQKC010000002">
    <property type="protein sequence ID" value="MDC3416123.1"/>
    <property type="molecule type" value="Genomic_DNA"/>
</dbReference>
<feature type="compositionally biased region" description="Polar residues" evidence="1">
    <location>
        <begin position="120"/>
        <end position="131"/>
    </location>
</feature>